<evidence type="ECO:0000256" key="3">
    <source>
        <dbReference type="ARBA" id="ARBA00022727"/>
    </source>
</evidence>
<evidence type="ECO:0000256" key="6">
    <source>
        <dbReference type="ARBA" id="ARBA00022840"/>
    </source>
</evidence>
<feature type="domain" description="Thymidylate kinase-like" evidence="9">
    <location>
        <begin position="13"/>
        <end position="194"/>
    </location>
</feature>
<comment type="caution">
    <text evidence="10">The sequence shown here is derived from an EMBL/GenBank/DDBJ whole genome shotgun (WGS) entry which is preliminary data.</text>
</comment>
<dbReference type="EC" id="2.7.4.9" evidence="8"/>
<keyword evidence="4 8" id="KW-0547">Nucleotide-binding</keyword>
<evidence type="ECO:0000256" key="2">
    <source>
        <dbReference type="ARBA" id="ARBA00022679"/>
    </source>
</evidence>
<dbReference type="GO" id="GO:0006235">
    <property type="term" value="P:dTTP biosynthetic process"/>
    <property type="evidence" value="ECO:0007669"/>
    <property type="project" value="UniProtKB-UniRule"/>
</dbReference>
<evidence type="ECO:0000313" key="10">
    <source>
        <dbReference type="EMBL" id="PIV38598.1"/>
    </source>
</evidence>
<dbReference type="InterPro" id="IPR039430">
    <property type="entry name" value="Thymidylate_kin-like_dom"/>
</dbReference>
<evidence type="ECO:0000256" key="5">
    <source>
        <dbReference type="ARBA" id="ARBA00022777"/>
    </source>
</evidence>
<dbReference type="NCBIfam" id="TIGR00041">
    <property type="entry name" value="DTMP_kinase"/>
    <property type="match status" value="1"/>
</dbReference>
<dbReference type="GO" id="GO:0006233">
    <property type="term" value="P:dTDP biosynthetic process"/>
    <property type="evidence" value="ECO:0007669"/>
    <property type="project" value="InterPro"/>
</dbReference>
<keyword evidence="3 8" id="KW-0545">Nucleotide biosynthesis</keyword>
<dbReference type="InterPro" id="IPR018094">
    <property type="entry name" value="Thymidylate_kinase"/>
</dbReference>
<dbReference type="GO" id="GO:0005737">
    <property type="term" value="C:cytoplasm"/>
    <property type="evidence" value="ECO:0007669"/>
    <property type="project" value="TreeGrafter"/>
</dbReference>
<dbReference type="GO" id="GO:0005524">
    <property type="term" value="F:ATP binding"/>
    <property type="evidence" value="ECO:0007669"/>
    <property type="project" value="UniProtKB-UniRule"/>
</dbReference>
<keyword evidence="5 8" id="KW-0418">Kinase</keyword>
<dbReference type="GO" id="GO:0006227">
    <property type="term" value="P:dUDP biosynthetic process"/>
    <property type="evidence" value="ECO:0007669"/>
    <property type="project" value="TreeGrafter"/>
</dbReference>
<evidence type="ECO:0000256" key="7">
    <source>
        <dbReference type="ARBA" id="ARBA00048743"/>
    </source>
</evidence>
<dbReference type="PANTHER" id="PTHR10344:SF4">
    <property type="entry name" value="UMP-CMP KINASE 2, MITOCHONDRIAL"/>
    <property type="match status" value="1"/>
</dbReference>
<organism evidence="10 11">
    <name type="scientific">Candidatus Portnoybacteria bacterium CG02_land_8_20_14_3_00_45_8</name>
    <dbReference type="NCBI Taxonomy" id="1974807"/>
    <lineage>
        <taxon>Bacteria</taxon>
        <taxon>Candidatus Portnoyibacteriota</taxon>
    </lineage>
</organism>
<evidence type="ECO:0000313" key="11">
    <source>
        <dbReference type="Proteomes" id="UP000229247"/>
    </source>
</evidence>
<dbReference type="SUPFAM" id="SSF52540">
    <property type="entry name" value="P-loop containing nucleoside triphosphate hydrolases"/>
    <property type="match status" value="1"/>
</dbReference>
<dbReference type="EMBL" id="PEUE01000031">
    <property type="protein sequence ID" value="PIV38598.1"/>
    <property type="molecule type" value="Genomic_DNA"/>
</dbReference>
<evidence type="ECO:0000256" key="4">
    <source>
        <dbReference type="ARBA" id="ARBA00022741"/>
    </source>
</evidence>
<dbReference type="GO" id="GO:0004798">
    <property type="term" value="F:dTMP kinase activity"/>
    <property type="evidence" value="ECO:0007669"/>
    <property type="project" value="UniProtKB-UniRule"/>
</dbReference>
<dbReference type="Pfam" id="PF02223">
    <property type="entry name" value="Thymidylate_kin"/>
    <property type="match status" value="1"/>
</dbReference>
<dbReference type="PANTHER" id="PTHR10344">
    <property type="entry name" value="THYMIDYLATE KINASE"/>
    <property type="match status" value="1"/>
</dbReference>
<dbReference type="AlphaFoldDB" id="A0A2M7D6D4"/>
<dbReference type="CDD" id="cd01672">
    <property type="entry name" value="TMPK"/>
    <property type="match status" value="1"/>
</dbReference>
<comment type="similarity">
    <text evidence="1 8">Belongs to the thymidylate kinase family.</text>
</comment>
<comment type="catalytic activity">
    <reaction evidence="7 8">
        <text>dTMP + ATP = dTDP + ADP</text>
        <dbReference type="Rhea" id="RHEA:13517"/>
        <dbReference type="ChEBI" id="CHEBI:30616"/>
        <dbReference type="ChEBI" id="CHEBI:58369"/>
        <dbReference type="ChEBI" id="CHEBI:63528"/>
        <dbReference type="ChEBI" id="CHEBI:456216"/>
        <dbReference type="EC" id="2.7.4.9"/>
    </reaction>
</comment>
<dbReference type="Proteomes" id="UP000229247">
    <property type="component" value="Unassembled WGS sequence"/>
</dbReference>
<evidence type="ECO:0000259" key="9">
    <source>
        <dbReference type="Pfam" id="PF02223"/>
    </source>
</evidence>
<accession>A0A2M7D6D4</accession>
<gene>
    <name evidence="8 10" type="primary">tmk</name>
    <name evidence="10" type="ORF">COS30_01220</name>
</gene>
<sequence length="206" mass="23856">MKKNSYGGLFIVFEGLDGSGQSTQAALLKEYFLTQSRRVFLTKEPTLWTKDGRRIKEILDEKESIAPLKLQELFVADRAEHLAREIIPALRQGIIVICDRYFFSTIAFGGLDTSIDKLVQMNDEFIYPDQTFFLRVRPEVCMSRINRRGQGAQFFEKMEKLQKIAQNYGEIIKIFSDIKVIDGEKSIKEIHQKILSVLADNQKRRE</sequence>
<name>A0A2M7D6D4_9BACT</name>
<keyword evidence="2 8" id="KW-0808">Transferase</keyword>
<dbReference type="HAMAP" id="MF_00165">
    <property type="entry name" value="Thymidylate_kinase"/>
    <property type="match status" value="1"/>
</dbReference>
<reference evidence="11" key="1">
    <citation type="submission" date="2017-09" db="EMBL/GenBank/DDBJ databases">
        <title>Depth-based differentiation of microbial function through sediment-hosted aquifers and enrichment of novel symbionts in the deep terrestrial subsurface.</title>
        <authorList>
            <person name="Probst A.J."/>
            <person name="Ladd B."/>
            <person name="Jarett J.K."/>
            <person name="Geller-Mcgrath D.E."/>
            <person name="Sieber C.M.K."/>
            <person name="Emerson J.B."/>
            <person name="Anantharaman K."/>
            <person name="Thomas B.C."/>
            <person name="Malmstrom R."/>
            <person name="Stieglmeier M."/>
            <person name="Klingl A."/>
            <person name="Woyke T."/>
            <person name="Ryan C.M."/>
            <person name="Banfield J.F."/>
        </authorList>
    </citation>
    <scope>NUCLEOTIDE SEQUENCE [LARGE SCALE GENOMIC DNA]</scope>
</reference>
<proteinExistence type="inferred from homology"/>
<protein>
    <recommendedName>
        <fullName evidence="8">Thymidylate kinase</fullName>
        <ecNumber evidence="8">2.7.4.9</ecNumber>
    </recommendedName>
    <alternativeName>
        <fullName evidence="8">dTMP kinase</fullName>
    </alternativeName>
</protein>
<comment type="function">
    <text evidence="8">Phosphorylation of dTMP to form dTDP in both de novo and salvage pathways of dTTP synthesis.</text>
</comment>
<comment type="caution">
    <text evidence="8">Lacks conserved residue(s) required for the propagation of feature annotation.</text>
</comment>
<evidence type="ECO:0000256" key="1">
    <source>
        <dbReference type="ARBA" id="ARBA00009776"/>
    </source>
</evidence>
<dbReference type="InterPro" id="IPR027417">
    <property type="entry name" value="P-loop_NTPase"/>
</dbReference>
<keyword evidence="6 8" id="KW-0067">ATP-binding</keyword>
<evidence type="ECO:0000256" key="8">
    <source>
        <dbReference type="HAMAP-Rule" id="MF_00165"/>
    </source>
</evidence>
<dbReference type="Gene3D" id="3.40.50.300">
    <property type="entry name" value="P-loop containing nucleotide triphosphate hydrolases"/>
    <property type="match status" value="1"/>
</dbReference>